<keyword evidence="1" id="KW-1133">Transmembrane helix</keyword>
<feature type="chain" id="PRO_5046306910" evidence="2">
    <location>
        <begin position="20"/>
        <end position="474"/>
    </location>
</feature>
<dbReference type="Proteomes" id="UP001600888">
    <property type="component" value="Unassembled WGS sequence"/>
</dbReference>
<feature type="transmembrane region" description="Helical" evidence="1">
    <location>
        <begin position="172"/>
        <end position="191"/>
    </location>
</feature>
<keyword evidence="4" id="KW-1185">Reference proteome</keyword>
<reference evidence="3 4" key="1">
    <citation type="submission" date="2024-03" db="EMBL/GenBank/DDBJ databases">
        <title>A high-quality draft genome sequence of Diaporthe vaccinii, a causative agent of upright dieback and viscid rot disease in cranberry plants.</title>
        <authorList>
            <person name="Sarrasin M."/>
            <person name="Lang B.F."/>
            <person name="Burger G."/>
        </authorList>
    </citation>
    <scope>NUCLEOTIDE SEQUENCE [LARGE SCALE GENOMIC DNA]</scope>
    <source>
        <strain evidence="3 4">IS7</strain>
    </source>
</reference>
<dbReference type="EMBL" id="JBAWTH010000131">
    <property type="protein sequence ID" value="KAL2275475.1"/>
    <property type="molecule type" value="Genomic_DNA"/>
</dbReference>
<keyword evidence="1" id="KW-0472">Membrane</keyword>
<evidence type="ECO:0000256" key="2">
    <source>
        <dbReference type="SAM" id="SignalP"/>
    </source>
</evidence>
<name>A0ABR4DZ83_9PEZI</name>
<feature type="signal peptide" evidence="2">
    <location>
        <begin position="1"/>
        <end position="19"/>
    </location>
</feature>
<feature type="transmembrane region" description="Helical" evidence="1">
    <location>
        <begin position="198"/>
        <end position="219"/>
    </location>
</feature>
<gene>
    <name evidence="3" type="ORF">FJTKL_01986</name>
</gene>
<accession>A0ABR4DZ83</accession>
<evidence type="ECO:0000313" key="4">
    <source>
        <dbReference type="Proteomes" id="UP001600888"/>
    </source>
</evidence>
<sequence length="474" mass="51562">MLRTSILTLSLASSALVSGFPQLYRDSIVPRQDATNTTVGVDDCGWNSTSGIHMECWDILKMNDHLNDWWSKNSAKCGDKGFSQCYLDSAGLITWTCDVLSLSTCTPPPSGQGAKYNSYQEFYAVWNIYTINQYFANYHQALLNGQAEAIGVVGQIIETVAPPEDVNPKTPMFGPIFGATFGLFSAVATLAAPGAGAFIAAALVGVAGGTPVGLVNLLFPKSTKSPVAWQDVSASLSEFVDDYQKNVGAAVTLIQKDFDTFYGVTNEGAFCTRISDSLPEKTSFLYRELMKWTFNQAVQARGFFSIKNPGVDPKKLEAETGNFKCGDYDEYGVCKDNGYIYFDGKDSYGMARARDVGADFFPGVLSVAFQKNWTTPQELYLDAQGCAFKAESDEQTNATELDTGCASNTPVCVVDMSVDLNTALTSHNPGSMFTNCPPMLGWGVDYWNNKAYVPFSYLGPLLKADEIIHNESSD</sequence>
<proteinExistence type="predicted"/>
<evidence type="ECO:0000256" key="1">
    <source>
        <dbReference type="SAM" id="Phobius"/>
    </source>
</evidence>
<protein>
    <submittedName>
        <fullName evidence="3">Uncharacterized protein</fullName>
    </submittedName>
</protein>
<comment type="caution">
    <text evidence="3">The sequence shown here is derived from an EMBL/GenBank/DDBJ whole genome shotgun (WGS) entry which is preliminary data.</text>
</comment>
<keyword evidence="2" id="KW-0732">Signal</keyword>
<evidence type="ECO:0000313" key="3">
    <source>
        <dbReference type="EMBL" id="KAL2275475.1"/>
    </source>
</evidence>
<organism evidence="3 4">
    <name type="scientific">Diaporthe vaccinii</name>
    <dbReference type="NCBI Taxonomy" id="105482"/>
    <lineage>
        <taxon>Eukaryota</taxon>
        <taxon>Fungi</taxon>
        <taxon>Dikarya</taxon>
        <taxon>Ascomycota</taxon>
        <taxon>Pezizomycotina</taxon>
        <taxon>Sordariomycetes</taxon>
        <taxon>Sordariomycetidae</taxon>
        <taxon>Diaporthales</taxon>
        <taxon>Diaporthaceae</taxon>
        <taxon>Diaporthe</taxon>
        <taxon>Diaporthe eres species complex</taxon>
    </lineage>
</organism>
<keyword evidence="1" id="KW-0812">Transmembrane</keyword>